<protein>
    <submittedName>
        <fullName evidence="3">Bifunctional L-3-cyanoalanine synthase/cysteine synthase 2, mitochondrial</fullName>
    </submittedName>
</protein>
<organism evidence="3 4">
    <name type="scientific">Iris pallida</name>
    <name type="common">Sweet iris</name>
    <dbReference type="NCBI Taxonomy" id="29817"/>
    <lineage>
        <taxon>Eukaryota</taxon>
        <taxon>Viridiplantae</taxon>
        <taxon>Streptophyta</taxon>
        <taxon>Embryophyta</taxon>
        <taxon>Tracheophyta</taxon>
        <taxon>Spermatophyta</taxon>
        <taxon>Magnoliopsida</taxon>
        <taxon>Liliopsida</taxon>
        <taxon>Asparagales</taxon>
        <taxon>Iridaceae</taxon>
        <taxon>Iridoideae</taxon>
        <taxon>Irideae</taxon>
        <taxon>Iris</taxon>
    </lineage>
</organism>
<keyword evidence="1" id="KW-0472">Membrane</keyword>
<sequence>MDDSDVLPTTSWSKYGTIAAIVTSLGGGPFIVGIVRVLDPAASAVVRRVFRPARGSAWCPMSHFVEYGFALGRDDTVVNNNVMDRQLDPTSVKEIHYDTTGPEICEDTLGQVDIFVMGIGSRGTVTGVGRYLKAMNPNVKIYGVEPAESNILNSGKPGPHAITSLLVVGFRPDILDMNLMEKVLEASV</sequence>
<dbReference type="InterPro" id="IPR036052">
    <property type="entry name" value="TrpB-like_PALP_sf"/>
</dbReference>
<proteinExistence type="predicted"/>
<dbReference type="SUPFAM" id="SSF53686">
    <property type="entry name" value="Tryptophan synthase beta subunit-like PLP-dependent enzymes"/>
    <property type="match status" value="1"/>
</dbReference>
<reference evidence="3" key="1">
    <citation type="journal article" date="2023" name="GigaByte">
        <title>Genome assembly of the bearded iris, Iris pallida Lam.</title>
        <authorList>
            <person name="Bruccoleri R.E."/>
            <person name="Oakeley E.J."/>
            <person name="Faust A.M.E."/>
            <person name="Altorfer M."/>
            <person name="Dessus-Babus S."/>
            <person name="Burckhardt D."/>
            <person name="Oertli M."/>
            <person name="Naumann U."/>
            <person name="Petersen F."/>
            <person name="Wong J."/>
        </authorList>
    </citation>
    <scope>NUCLEOTIDE SEQUENCE</scope>
    <source>
        <strain evidence="3">GSM-AAB239-AS_SAM_17_03QT</strain>
    </source>
</reference>
<dbReference type="InterPro" id="IPR001926">
    <property type="entry name" value="TrpB-like_PALP"/>
</dbReference>
<evidence type="ECO:0000313" key="4">
    <source>
        <dbReference type="Proteomes" id="UP001140949"/>
    </source>
</evidence>
<accession>A0AAX6GWF9</accession>
<evidence type="ECO:0000259" key="2">
    <source>
        <dbReference type="Pfam" id="PF00291"/>
    </source>
</evidence>
<keyword evidence="1" id="KW-0812">Transmembrane</keyword>
<dbReference type="Proteomes" id="UP001140949">
    <property type="component" value="Unassembled WGS sequence"/>
</dbReference>
<keyword evidence="1" id="KW-1133">Transmembrane helix</keyword>
<keyword evidence="4" id="KW-1185">Reference proteome</keyword>
<gene>
    <name evidence="3" type="ORF">M6B38_340830</name>
</gene>
<evidence type="ECO:0000256" key="1">
    <source>
        <dbReference type="SAM" id="Phobius"/>
    </source>
</evidence>
<dbReference type="PANTHER" id="PTHR10314">
    <property type="entry name" value="CYSTATHIONINE BETA-SYNTHASE"/>
    <property type="match status" value="1"/>
</dbReference>
<dbReference type="Gene3D" id="3.40.50.1100">
    <property type="match status" value="1"/>
</dbReference>
<comment type="caution">
    <text evidence="3">The sequence shown here is derived from an EMBL/GenBank/DDBJ whole genome shotgun (WGS) entry which is preliminary data.</text>
</comment>
<feature type="transmembrane region" description="Helical" evidence="1">
    <location>
        <begin position="15"/>
        <end position="38"/>
    </location>
</feature>
<dbReference type="InterPro" id="IPR050214">
    <property type="entry name" value="Cys_Synth/Cystath_Beta-Synth"/>
</dbReference>
<dbReference type="Pfam" id="PF00291">
    <property type="entry name" value="PALP"/>
    <property type="match status" value="1"/>
</dbReference>
<name>A0AAX6GWF9_IRIPA</name>
<evidence type="ECO:0000313" key="3">
    <source>
        <dbReference type="EMBL" id="KAJ6833110.1"/>
    </source>
</evidence>
<feature type="domain" description="Tryptophan synthase beta chain-like PALP" evidence="2">
    <location>
        <begin position="90"/>
        <end position="183"/>
    </location>
</feature>
<dbReference type="AlphaFoldDB" id="A0AAX6GWF9"/>
<dbReference type="EMBL" id="JANAVB010015400">
    <property type="protein sequence ID" value="KAJ6833110.1"/>
    <property type="molecule type" value="Genomic_DNA"/>
</dbReference>
<reference evidence="3" key="2">
    <citation type="submission" date="2023-04" db="EMBL/GenBank/DDBJ databases">
        <authorList>
            <person name="Bruccoleri R.E."/>
            <person name="Oakeley E.J."/>
            <person name="Faust A.-M."/>
            <person name="Dessus-Babus S."/>
            <person name="Altorfer M."/>
            <person name="Burckhardt D."/>
            <person name="Oertli M."/>
            <person name="Naumann U."/>
            <person name="Petersen F."/>
            <person name="Wong J."/>
        </authorList>
    </citation>
    <scope>NUCLEOTIDE SEQUENCE</scope>
    <source>
        <strain evidence="3">GSM-AAB239-AS_SAM_17_03QT</strain>
        <tissue evidence="3">Leaf</tissue>
    </source>
</reference>